<dbReference type="EMBL" id="BAAAZG010000001">
    <property type="protein sequence ID" value="GAA4058342.1"/>
    <property type="molecule type" value="Genomic_DNA"/>
</dbReference>
<dbReference type="RefSeq" id="WP_344940738.1">
    <property type="nucleotide sequence ID" value="NZ_BAAAZG010000001.1"/>
</dbReference>
<evidence type="ECO:0000313" key="2">
    <source>
        <dbReference type="Proteomes" id="UP001500683"/>
    </source>
</evidence>
<sequence length="82" mass="9170">MRRQTVRFDEVVARFHGVRLYERDAEQAVYLAERGGLCHVVITREDAPADGPVMATVLAFEDEWERGAHLASRRGDASAALT</sequence>
<protein>
    <submittedName>
        <fullName evidence="1">Uncharacterized protein</fullName>
    </submittedName>
</protein>
<gene>
    <name evidence="1" type="ORF">GCM10022214_08110</name>
</gene>
<reference evidence="2" key="1">
    <citation type="journal article" date="2019" name="Int. J. Syst. Evol. Microbiol.">
        <title>The Global Catalogue of Microorganisms (GCM) 10K type strain sequencing project: providing services to taxonomists for standard genome sequencing and annotation.</title>
        <authorList>
            <consortium name="The Broad Institute Genomics Platform"/>
            <consortium name="The Broad Institute Genome Sequencing Center for Infectious Disease"/>
            <person name="Wu L."/>
            <person name="Ma J."/>
        </authorList>
    </citation>
    <scope>NUCLEOTIDE SEQUENCE [LARGE SCALE GENOMIC DNA]</scope>
    <source>
        <strain evidence="2">JCM 16702</strain>
    </source>
</reference>
<proteinExistence type="predicted"/>
<name>A0ABP7V2T5_9ACTN</name>
<organism evidence="1 2">
    <name type="scientific">Actinomadura miaoliensis</name>
    <dbReference type="NCBI Taxonomy" id="430685"/>
    <lineage>
        <taxon>Bacteria</taxon>
        <taxon>Bacillati</taxon>
        <taxon>Actinomycetota</taxon>
        <taxon>Actinomycetes</taxon>
        <taxon>Streptosporangiales</taxon>
        <taxon>Thermomonosporaceae</taxon>
        <taxon>Actinomadura</taxon>
    </lineage>
</organism>
<comment type="caution">
    <text evidence="1">The sequence shown here is derived from an EMBL/GenBank/DDBJ whole genome shotgun (WGS) entry which is preliminary data.</text>
</comment>
<accession>A0ABP7V2T5</accession>
<keyword evidence="2" id="KW-1185">Reference proteome</keyword>
<dbReference type="Proteomes" id="UP001500683">
    <property type="component" value="Unassembled WGS sequence"/>
</dbReference>
<evidence type="ECO:0000313" key="1">
    <source>
        <dbReference type="EMBL" id="GAA4058342.1"/>
    </source>
</evidence>